<keyword evidence="4 9" id="KW-0812">Transmembrane</keyword>
<keyword evidence="5 9" id="KW-1133">Transmembrane helix</keyword>
<dbReference type="InterPro" id="IPR022781">
    <property type="entry name" value="Flagellar_biosynth_FliO"/>
</dbReference>
<feature type="transmembrane region" description="Helical" evidence="9">
    <location>
        <begin position="43"/>
        <end position="65"/>
    </location>
</feature>
<dbReference type="RefSeq" id="WP_377942546.1">
    <property type="nucleotide sequence ID" value="NZ_JBHUCX010000020.1"/>
</dbReference>
<dbReference type="PANTHER" id="PTHR38766">
    <property type="entry name" value="FLAGELLAR PROTEIN FLIO"/>
    <property type="match status" value="1"/>
</dbReference>
<keyword evidence="3" id="KW-1003">Cell membrane</keyword>
<gene>
    <name evidence="10" type="ORF">ACFSB2_08255</name>
</gene>
<name>A0ABW4JG99_9BACL</name>
<dbReference type="EMBL" id="JBHUCX010000020">
    <property type="protein sequence ID" value="MFD1674691.1"/>
    <property type="molecule type" value="Genomic_DNA"/>
</dbReference>
<keyword evidence="7" id="KW-0975">Bacterial flagellum</keyword>
<proteinExistence type="inferred from homology"/>
<comment type="similarity">
    <text evidence="8">Belongs to the FliO/MopB family.</text>
</comment>
<keyword evidence="11" id="KW-1185">Reference proteome</keyword>
<comment type="caution">
    <text evidence="10">The sequence shown here is derived from an EMBL/GenBank/DDBJ whole genome shotgun (WGS) entry which is preliminary data.</text>
</comment>
<evidence type="ECO:0000256" key="2">
    <source>
        <dbReference type="ARBA" id="ARBA00004236"/>
    </source>
</evidence>
<reference evidence="11" key="1">
    <citation type="journal article" date="2019" name="Int. J. Syst. Evol. Microbiol.">
        <title>The Global Catalogue of Microorganisms (GCM) 10K type strain sequencing project: providing services to taxonomists for standard genome sequencing and annotation.</title>
        <authorList>
            <consortium name="The Broad Institute Genomics Platform"/>
            <consortium name="The Broad Institute Genome Sequencing Center for Infectious Disease"/>
            <person name="Wu L."/>
            <person name="Ma J."/>
        </authorList>
    </citation>
    <scope>NUCLEOTIDE SEQUENCE [LARGE SCALE GENOMIC DNA]</scope>
    <source>
        <strain evidence="11">CGMCC 1.12286</strain>
    </source>
</reference>
<evidence type="ECO:0000256" key="4">
    <source>
        <dbReference type="ARBA" id="ARBA00022692"/>
    </source>
</evidence>
<evidence type="ECO:0000256" key="1">
    <source>
        <dbReference type="ARBA" id="ARBA00004117"/>
    </source>
</evidence>
<organism evidence="10 11">
    <name type="scientific">Alicyclobacillus fodiniaquatilis</name>
    <dbReference type="NCBI Taxonomy" id="1661150"/>
    <lineage>
        <taxon>Bacteria</taxon>
        <taxon>Bacillati</taxon>
        <taxon>Bacillota</taxon>
        <taxon>Bacilli</taxon>
        <taxon>Bacillales</taxon>
        <taxon>Alicyclobacillaceae</taxon>
        <taxon>Alicyclobacillus</taxon>
    </lineage>
</organism>
<evidence type="ECO:0000313" key="10">
    <source>
        <dbReference type="EMBL" id="MFD1674691.1"/>
    </source>
</evidence>
<dbReference type="InterPro" id="IPR052205">
    <property type="entry name" value="FliO/MopB"/>
</dbReference>
<dbReference type="PANTHER" id="PTHR38766:SF1">
    <property type="entry name" value="FLAGELLAR PROTEIN FLIO"/>
    <property type="match status" value="1"/>
</dbReference>
<protein>
    <submittedName>
        <fullName evidence="10">FliO/MopB family protein</fullName>
    </submittedName>
</protein>
<accession>A0ABW4JG99</accession>
<evidence type="ECO:0000313" key="11">
    <source>
        <dbReference type="Proteomes" id="UP001597079"/>
    </source>
</evidence>
<evidence type="ECO:0000256" key="8">
    <source>
        <dbReference type="ARBA" id="ARBA00037937"/>
    </source>
</evidence>
<dbReference type="Pfam" id="PF04347">
    <property type="entry name" value="FliO"/>
    <property type="match status" value="1"/>
</dbReference>
<comment type="subcellular location">
    <subcellularLocation>
        <location evidence="1">Bacterial flagellum basal body</location>
    </subcellularLocation>
    <subcellularLocation>
        <location evidence="2">Cell membrane</location>
    </subcellularLocation>
</comment>
<evidence type="ECO:0000256" key="5">
    <source>
        <dbReference type="ARBA" id="ARBA00022989"/>
    </source>
</evidence>
<dbReference type="Proteomes" id="UP001597079">
    <property type="component" value="Unassembled WGS sequence"/>
</dbReference>
<keyword evidence="6 9" id="KW-0472">Membrane</keyword>
<evidence type="ECO:0000256" key="3">
    <source>
        <dbReference type="ARBA" id="ARBA00022475"/>
    </source>
</evidence>
<evidence type="ECO:0000256" key="6">
    <source>
        <dbReference type="ARBA" id="ARBA00023136"/>
    </source>
</evidence>
<evidence type="ECO:0000256" key="9">
    <source>
        <dbReference type="SAM" id="Phobius"/>
    </source>
</evidence>
<sequence>MKRVTFFGFMGGGVALTALVGLPSAAAANQNQAPPVPSATRMYINLVIALVVVILMIGLLVRFLARRANVQQRGAIQVIAARQLAPNRSVQVVEIGGKRYLLGVGEDVQLLAEVTDSYAVVDEHENRASFGQALTSALADLRQQNSENVWEEEGGETKRGQHE</sequence>
<evidence type="ECO:0000256" key="7">
    <source>
        <dbReference type="ARBA" id="ARBA00023143"/>
    </source>
</evidence>